<sequence length="602" mass="65929">MNELWRLVILCLFVLMGLSACRGEESAVRTPEPPSDTSDTSEQANLESLLDNAFVVRAAARTPVPAPRTAPVQVGDGVDVDEQGRAILRFGDLITADITRDGELRIQQLSADEQSAIANFVLVAGAALFDFNPDEALQERILIVESEFENGQIAVVQATGTRFLVVREEEAPLEWVIGLEAAEDDLSITADGVTKPVPAGTARWVAPVDEPSPGIQADMRAVEEWLRKVRTGQPVREVGEVLWSFADVTSNLTSLETLPPPGESFIVEGVRLTLHEGGTYTLEDCNRDGNNDVVIQNGMVTFDFRSVLARVESLDVTILNRAEPHTGELVVFDPAYEEIARVFVQSDAGQVEVLSSRSPTPYHYASLSLKHGCFLGFSLTPPTPDGEPAPPRSAEQLEPFCETRVALRLRAAPRLDADVITTLPPSTSFEPLGRLANERWLFVVAEAQAKGWILGDPEYIACEGYELQALPTRQPPPTITPTITPSITPTPLPDLAILLDDFTETCNGYECQVTVYAWLFNTGETSLYEVEVQVRADPDAFLSTNIKELPPSPNGLFWEFVLPSTTGGCYDPDCTICLVIDPYDNIAEENEENNKICQTWQG</sequence>
<dbReference type="EMBL" id="BBZA01000018">
    <property type="protein sequence ID" value="GAP61914.1"/>
    <property type="molecule type" value="Genomic_DNA"/>
</dbReference>
<dbReference type="STRING" id="872965.SE16_11750"/>
<dbReference type="InParanoid" id="A0A0M9UBJ8"/>
<dbReference type="AlphaFoldDB" id="A0A0M9UBJ8"/>
<evidence type="ECO:0000313" key="5">
    <source>
        <dbReference type="Proteomes" id="UP000050502"/>
    </source>
</evidence>
<evidence type="ECO:0000313" key="4">
    <source>
        <dbReference type="Proteomes" id="UP000037784"/>
    </source>
</evidence>
<dbReference type="EMBL" id="LGKN01000006">
    <property type="protein sequence ID" value="KPL87191.1"/>
    <property type="molecule type" value="Genomic_DNA"/>
</dbReference>
<dbReference type="InterPro" id="IPR011635">
    <property type="entry name" value="CARDB"/>
</dbReference>
<accession>A0A0M9UBJ8</accession>
<dbReference type="Gene3D" id="2.60.40.10">
    <property type="entry name" value="Immunoglobulins"/>
    <property type="match status" value="1"/>
</dbReference>
<protein>
    <recommendedName>
        <fullName evidence="1">CARDB domain-containing protein</fullName>
    </recommendedName>
</protein>
<organism evidence="2 4">
    <name type="scientific">Ardenticatena maritima</name>
    <dbReference type="NCBI Taxonomy" id="872965"/>
    <lineage>
        <taxon>Bacteria</taxon>
        <taxon>Bacillati</taxon>
        <taxon>Chloroflexota</taxon>
        <taxon>Ardenticatenia</taxon>
        <taxon>Ardenticatenales</taxon>
        <taxon>Ardenticatenaceae</taxon>
        <taxon>Ardenticatena</taxon>
    </lineage>
</organism>
<proteinExistence type="predicted"/>
<dbReference type="Pfam" id="PF07705">
    <property type="entry name" value="CARDB"/>
    <property type="match status" value="1"/>
</dbReference>
<dbReference type="PROSITE" id="PS51257">
    <property type="entry name" value="PROKAR_LIPOPROTEIN"/>
    <property type="match status" value="1"/>
</dbReference>
<dbReference type="InterPro" id="IPR013783">
    <property type="entry name" value="Ig-like_fold"/>
</dbReference>
<feature type="domain" description="CARDB" evidence="1">
    <location>
        <begin position="493"/>
        <end position="595"/>
    </location>
</feature>
<evidence type="ECO:0000259" key="1">
    <source>
        <dbReference type="Pfam" id="PF07705"/>
    </source>
</evidence>
<evidence type="ECO:0000313" key="2">
    <source>
        <dbReference type="EMBL" id="GAP61914.1"/>
    </source>
</evidence>
<reference evidence="4" key="3">
    <citation type="submission" date="2015-08" db="EMBL/GenBank/DDBJ databases">
        <title>Draft Genome Sequence of a Heterotrophic Facultative Anaerobic Bacterium Ardenticatena maritima Strain 110S.</title>
        <authorList>
            <person name="Kawaichi S."/>
            <person name="Yoshida T."/>
            <person name="Sako Y."/>
            <person name="Nakamura R."/>
        </authorList>
    </citation>
    <scope>NUCLEOTIDE SEQUENCE [LARGE SCALE GENOMIC DNA]</scope>
    <source>
        <strain evidence="4">110S</strain>
    </source>
</reference>
<dbReference type="Proteomes" id="UP000050502">
    <property type="component" value="Unassembled WGS sequence"/>
</dbReference>
<dbReference type="Proteomes" id="UP000037784">
    <property type="component" value="Unassembled WGS sequence"/>
</dbReference>
<keyword evidence="4" id="KW-1185">Reference proteome</keyword>
<comment type="caution">
    <text evidence="2">The sequence shown here is derived from an EMBL/GenBank/DDBJ whole genome shotgun (WGS) entry which is preliminary data.</text>
</comment>
<dbReference type="RefSeq" id="WP_054491848.1">
    <property type="nucleotide sequence ID" value="NZ_BBZA01000018.1"/>
</dbReference>
<reference evidence="2 4" key="1">
    <citation type="journal article" date="2015" name="Genome Announc.">
        <title>Draft Genome Sequence of a Heterotrophic Facultative Anaerobic Thermophilic Bacterium, Ardenticatena maritima Strain 110ST.</title>
        <authorList>
            <person name="Kawaichi S."/>
            <person name="Yoshida T."/>
            <person name="Sako Y."/>
            <person name="Nakamura R."/>
        </authorList>
    </citation>
    <scope>NUCLEOTIDE SEQUENCE [LARGE SCALE GENOMIC DNA]</scope>
    <source>
        <strain evidence="2 4">110S</strain>
    </source>
</reference>
<reference evidence="3 5" key="2">
    <citation type="submission" date="2015-07" db="EMBL/GenBank/DDBJ databases">
        <title>Whole genome sequence of Ardenticatena maritima DSM 23922.</title>
        <authorList>
            <person name="Hemp J."/>
            <person name="Ward L.M."/>
            <person name="Pace L.A."/>
            <person name="Fischer W.W."/>
        </authorList>
    </citation>
    <scope>NUCLEOTIDE SEQUENCE [LARGE SCALE GENOMIC DNA]</scope>
    <source>
        <strain evidence="3 5">110S</strain>
    </source>
</reference>
<evidence type="ECO:0000313" key="3">
    <source>
        <dbReference type="EMBL" id="KPL87191.1"/>
    </source>
</evidence>
<name>A0A0M9UBJ8_9CHLR</name>
<gene>
    <name evidence="2" type="ORF">ARMA_0337</name>
    <name evidence="3" type="ORF">SE16_11750</name>
</gene>